<keyword evidence="2" id="KW-1185">Reference proteome</keyword>
<organism evidence="1 2">
    <name type="scientific">Ascoidea rubescens DSM 1968</name>
    <dbReference type="NCBI Taxonomy" id="1344418"/>
    <lineage>
        <taxon>Eukaryota</taxon>
        <taxon>Fungi</taxon>
        <taxon>Dikarya</taxon>
        <taxon>Ascomycota</taxon>
        <taxon>Saccharomycotina</taxon>
        <taxon>Saccharomycetes</taxon>
        <taxon>Ascoideaceae</taxon>
        <taxon>Ascoidea</taxon>
    </lineage>
</organism>
<proteinExistence type="predicted"/>
<sequence length="59" mass="6506">MIAGTCESVDDVNGVANVREFNGGSLENALQDPHAAILISIFAARDEKAWFSFKEKCRY</sequence>
<protein>
    <submittedName>
        <fullName evidence="1">Uncharacterized protein</fullName>
    </submittedName>
</protein>
<evidence type="ECO:0000313" key="2">
    <source>
        <dbReference type="Proteomes" id="UP000095038"/>
    </source>
</evidence>
<evidence type="ECO:0000313" key="1">
    <source>
        <dbReference type="EMBL" id="ODV60558.1"/>
    </source>
</evidence>
<dbReference type="AlphaFoldDB" id="A0A1D2VFV3"/>
<dbReference type="EMBL" id="KV454482">
    <property type="protein sequence ID" value="ODV60558.1"/>
    <property type="molecule type" value="Genomic_DNA"/>
</dbReference>
<dbReference type="GeneID" id="30967137"/>
<dbReference type="InParanoid" id="A0A1D2VFV3"/>
<dbReference type="Proteomes" id="UP000095038">
    <property type="component" value="Unassembled WGS sequence"/>
</dbReference>
<dbReference type="RefSeq" id="XP_020046865.1">
    <property type="nucleotide sequence ID" value="XM_020193501.1"/>
</dbReference>
<name>A0A1D2VFV3_9ASCO</name>
<gene>
    <name evidence="1" type="ORF">ASCRUDRAFT_76515</name>
</gene>
<reference evidence="2" key="1">
    <citation type="submission" date="2016-05" db="EMBL/GenBank/DDBJ databases">
        <title>Comparative genomics of biotechnologically important yeasts.</title>
        <authorList>
            <consortium name="DOE Joint Genome Institute"/>
            <person name="Riley R."/>
            <person name="Haridas S."/>
            <person name="Wolfe K.H."/>
            <person name="Lopes M.R."/>
            <person name="Hittinger C.T."/>
            <person name="Goker M."/>
            <person name="Salamov A."/>
            <person name="Wisecaver J."/>
            <person name="Long T.M."/>
            <person name="Aerts A.L."/>
            <person name="Barry K."/>
            <person name="Choi C."/>
            <person name="Clum A."/>
            <person name="Coughlan A.Y."/>
            <person name="Deshpande S."/>
            <person name="Douglass A.P."/>
            <person name="Hanson S.J."/>
            <person name="Klenk H.-P."/>
            <person name="Labutti K."/>
            <person name="Lapidus A."/>
            <person name="Lindquist E."/>
            <person name="Lipzen A."/>
            <person name="Meier-Kolthoff J.P."/>
            <person name="Ohm R.A."/>
            <person name="Otillar R.P."/>
            <person name="Pangilinan J."/>
            <person name="Peng Y."/>
            <person name="Rokas A."/>
            <person name="Rosa C.A."/>
            <person name="Scheuner C."/>
            <person name="Sibirny A.A."/>
            <person name="Slot J.C."/>
            <person name="Stielow J.B."/>
            <person name="Sun H."/>
            <person name="Kurtzman C.P."/>
            <person name="Blackwell M."/>
            <person name="Grigoriev I.V."/>
            <person name="Jeffries T.W."/>
        </authorList>
    </citation>
    <scope>NUCLEOTIDE SEQUENCE [LARGE SCALE GENOMIC DNA]</scope>
    <source>
        <strain evidence="2">DSM 1968</strain>
    </source>
</reference>
<accession>A0A1D2VFV3</accession>